<proteinExistence type="evidence at transcript level"/>
<evidence type="ECO:0000256" key="1">
    <source>
        <dbReference type="SAM" id="SignalP"/>
    </source>
</evidence>
<evidence type="ECO:0000313" key="2">
    <source>
        <dbReference type="EMBL" id="JAC27582.1"/>
    </source>
</evidence>
<feature type="non-terminal residue" evidence="2">
    <location>
        <position position="98"/>
    </location>
</feature>
<feature type="chain" id="PRO_5001521517" evidence="1">
    <location>
        <begin position="20"/>
        <end position="98"/>
    </location>
</feature>
<sequence>MFSPLCLCVCTCVLSPVKSAVIRKSALKVSGLTCCIHFSAFFVVGYMQTCLCHSTQNWSSSNNFWQGLIRDFFFYYSGFLLRKCVPFSFSSLLYIANA</sequence>
<reference evidence="2" key="1">
    <citation type="submission" date="2014-03" db="EMBL/GenBank/DDBJ databases">
        <title>The sialotranscriptome of Amblyomma triste, Amblyomma parvum and Amblyomma cajennense ticks, uncovered by 454-based RNA-seq.</title>
        <authorList>
            <person name="Garcia G.R."/>
            <person name="Gardinassi L.G."/>
            <person name="Ribeiro J.M."/>
            <person name="Anatriello E."/>
            <person name="Ferreira B.R."/>
            <person name="Moreira H.N."/>
            <person name="Mafra C."/>
            <person name="Olegario M.M."/>
            <person name="Szabo P.J."/>
            <person name="Miranda-Santos I.K."/>
            <person name="Maruyama S.R."/>
        </authorList>
    </citation>
    <scope>NUCLEOTIDE SEQUENCE</scope>
    <source>
        <strain evidence="2">Mato Grasso do Sul</strain>
        <tissue evidence="2">Salivary glands</tissue>
    </source>
</reference>
<protein>
    <submittedName>
        <fullName evidence="2">Putative secreted protein</fullName>
    </submittedName>
</protein>
<keyword evidence="1" id="KW-0732">Signal</keyword>
<name>A0A023G1Q4_AMBTT</name>
<dbReference type="AlphaFoldDB" id="A0A023G1Q4"/>
<dbReference type="EMBL" id="GBBM01007836">
    <property type="protein sequence ID" value="JAC27582.1"/>
    <property type="molecule type" value="mRNA"/>
</dbReference>
<feature type="signal peptide" evidence="1">
    <location>
        <begin position="1"/>
        <end position="19"/>
    </location>
</feature>
<organism evidence="2">
    <name type="scientific">Amblyomma triste</name>
    <name type="common">Neotropical tick</name>
    <dbReference type="NCBI Taxonomy" id="251400"/>
    <lineage>
        <taxon>Eukaryota</taxon>
        <taxon>Metazoa</taxon>
        <taxon>Ecdysozoa</taxon>
        <taxon>Arthropoda</taxon>
        <taxon>Chelicerata</taxon>
        <taxon>Arachnida</taxon>
        <taxon>Acari</taxon>
        <taxon>Parasitiformes</taxon>
        <taxon>Ixodida</taxon>
        <taxon>Ixodoidea</taxon>
        <taxon>Ixodidae</taxon>
        <taxon>Amblyomminae</taxon>
        <taxon>Amblyomma</taxon>
    </lineage>
</organism>
<accession>A0A023G1Q4</accession>